<sequence>MKLLKTRSKAQWKTPYRVPIYSYKKDSRLNLWSFFKQKRKRIFIKKGRE</sequence>
<evidence type="ECO:0000313" key="1">
    <source>
        <dbReference type="EMBL" id="WII29303.1"/>
    </source>
</evidence>
<proteinExistence type="predicted"/>
<accession>A0AAX3X6K3</accession>
<organism evidence="1 2">
    <name type="scientific">Ligilactobacillus salivarius</name>
    <dbReference type="NCBI Taxonomy" id="1624"/>
    <lineage>
        <taxon>Bacteria</taxon>
        <taxon>Bacillati</taxon>
        <taxon>Bacillota</taxon>
        <taxon>Bacilli</taxon>
        <taxon>Lactobacillales</taxon>
        <taxon>Lactobacillaceae</taxon>
        <taxon>Ligilactobacillus</taxon>
    </lineage>
</organism>
<protein>
    <submittedName>
        <fullName evidence="1">Uncharacterized protein</fullName>
    </submittedName>
</protein>
<dbReference type="EMBL" id="CP123971">
    <property type="protein sequence ID" value="WII29303.1"/>
    <property type="molecule type" value="Genomic_DNA"/>
</dbReference>
<name>A0AAX3X6K3_9LACO</name>
<dbReference type="RefSeq" id="WP_158227673.1">
    <property type="nucleotide sequence ID" value="NZ_CP027644.1"/>
</dbReference>
<evidence type="ECO:0000313" key="2">
    <source>
        <dbReference type="Proteomes" id="UP001231316"/>
    </source>
</evidence>
<dbReference type="Proteomes" id="UP001231316">
    <property type="component" value="Chromosome"/>
</dbReference>
<dbReference type="AlphaFoldDB" id="A0AAX3X6K3"/>
<reference evidence="1" key="1">
    <citation type="submission" date="2023-04" db="EMBL/GenBank/DDBJ databases">
        <title>Four porcine-derived lactic acid bacteria strains analyses and their evaluation as potential probiotics based on genomics.</title>
        <authorList>
            <person name="Niu D."/>
        </authorList>
    </citation>
    <scope>NUCLEOTIDE SEQUENCE</scope>
    <source>
        <strain evidence="1">ZSA5</strain>
    </source>
</reference>
<gene>
    <name evidence="1" type="ORF">QFE45_04140</name>
</gene>